<feature type="compositionally biased region" description="Basic and acidic residues" evidence="1">
    <location>
        <begin position="190"/>
        <end position="239"/>
    </location>
</feature>
<organism evidence="2 3">
    <name type="scientific">Malus baccata</name>
    <name type="common">Siberian crab apple</name>
    <name type="synonym">Pyrus baccata</name>
    <dbReference type="NCBI Taxonomy" id="106549"/>
    <lineage>
        <taxon>Eukaryota</taxon>
        <taxon>Viridiplantae</taxon>
        <taxon>Streptophyta</taxon>
        <taxon>Embryophyta</taxon>
        <taxon>Tracheophyta</taxon>
        <taxon>Spermatophyta</taxon>
        <taxon>Magnoliopsida</taxon>
        <taxon>eudicotyledons</taxon>
        <taxon>Gunneridae</taxon>
        <taxon>Pentapetalae</taxon>
        <taxon>rosids</taxon>
        <taxon>fabids</taxon>
        <taxon>Rosales</taxon>
        <taxon>Rosaceae</taxon>
        <taxon>Amygdaloideae</taxon>
        <taxon>Maleae</taxon>
        <taxon>Malus</taxon>
    </lineage>
</organism>
<dbReference type="AlphaFoldDB" id="A0A540KXN7"/>
<feature type="compositionally biased region" description="Basic and acidic residues" evidence="1">
    <location>
        <begin position="100"/>
        <end position="119"/>
    </location>
</feature>
<evidence type="ECO:0000313" key="3">
    <source>
        <dbReference type="Proteomes" id="UP000315295"/>
    </source>
</evidence>
<evidence type="ECO:0000313" key="2">
    <source>
        <dbReference type="EMBL" id="TQD78991.1"/>
    </source>
</evidence>
<reference evidence="2 3" key="1">
    <citation type="journal article" date="2019" name="G3 (Bethesda)">
        <title>Sequencing of a Wild Apple (Malus baccata) Genome Unravels the Differences Between Cultivated and Wild Apple Species Regarding Disease Resistance and Cold Tolerance.</title>
        <authorList>
            <person name="Chen X."/>
        </authorList>
    </citation>
    <scope>NUCLEOTIDE SEQUENCE [LARGE SCALE GENOMIC DNA]</scope>
    <source>
        <strain evidence="3">cv. Shandingzi</strain>
        <tissue evidence="2">Leaves</tissue>
    </source>
</reference>
<accession>A0A540KXN7</accession>
<protein>
    <submittedName>
        <fullName evidence="2">Uncharacterized protein</fullName>
    </submittedName>
</protein>
<sequence length="366" mass="39940">MINRELIRNLSFEQLYRVLMNNQSTGRNQRPAKGLKAKQAIQIVLILAVCFWLLYQMKQSHGKDYSESSKDKASEERGSDILGRKGSAGWSKGGAVSASEDPKHVGEASVKKEDGNVEEKNEEESLQNVNEANQVEKETEIQNKELNNKDDNSEGAVKGNDESVGLDKSSSHEENYQEGLGTQAVFADQDGAKHVNHDEVGEDKEQIPQDKHDEQENGKGQAKEPKRLEESRTTDKEPKSTTYKDISVQRSESKNDSLEGQNSVVDGVVHGFDDVNGVPVDGHDIIESIVTGTGGDQAITGHQEMNSSSNNQSEIGKNAVNEEVGSKEGTTGADLEAKSKILVQGSNIDIKSKVETSSDTSRIDSV</sequence>
<proteinExistence type="predicted"/>
<dbReference type="PANTHER" id="PTHR33700:SF26">
    <property type="entry name" value="METHYLTRANSFERASE"/>
    <property type="match status" value="1"/>
</dbReference>
<gene>
    <name evidence="2" type="ORF">C1H46_035468</name>
</gene>
<evidence type="ECO:0000256" key="1">
    <source>
        <dbReference type="SAM" id="MobiDB-lite"/>
    </source>
</evidence>
<dbReference type="PANTHER" id="PTHR33700">
    <property type="entry name" value="MYB-LIKE PROTEIN X"/>
    <property type="match status" value="1"/>
</dbReference>
<comment type="caution">
    <text evidence="2">The sequence shown here is derived from an EMBL/GenBank/DDBJ whole genome shotgun (WGS) entry which is preliminary data.</text>
</comment>
<dbReference type="Proteomes" id="UP000315295">
    <property type="component" value="Unassembled WGS sequence"/>
</dbReference>
<dbReference type="EMBL" id="VIEB01000880">
    <property type="protein sequence ID" value="TQD78991.1"/>
    <property type="molecule type" value="Genomic_DNA"/>
</dbReference>
<feature type="region of interest" description="Disordered" evidence="1">
    <location>
        <begin position="294"/>
        <end position="314"/>
    </location>
</feature>
<keyword evidence="3" id="KW-1185">Reference proteome</keyword>
<feature type="region of interest" description="Disordered" evidence="1">
    <location>
        <begin position="63"/>
        <end position="262"/>
    </location>
</feature>
<feature type="compositionally biased region" description="Basic and acidic residues" evidence="1">
    <location>
        <begin position="63"/>
        <end position="83"/>
    </location>
</feature>
<feature type="compositionally biased region" description="Polar residues" evidence="1">
    <location>
        <begin position="240"/>
        <end position="250"/>
    </location>
</feature>
<name>A0A540KXN7_MALBA</name>
<feature type="compositionally biased region" description="Basic and acidic residues" evidence="1">
    <location>
        <begin position="134"/>
        <end position="152"/>
    </location>
</feature>